<comment type="caution">
    <text evidence="2">The sequence shown here is derived from an EMBL/GenBank/DDBJ whole genome shotgun (WGS) entry which is preliminary data.</text>
</comment>
<dbReference type="EMBL" id="BONK01000013">
    <property type="protein sequence ID" value="GIG22809.1"/>
    <property type="molecule type" value="Genomic_DNA"/>
</dbReference>
<evidence type="ECO:0000256" key="1">
    <source>
        <dbReference type="SAM" id="MobiDB-lite"/>
    </source>
</evidence>
<evidence type="ECO:0000313" key="2">
    <source>
        <dbReference type="EMBL" id="GIG22809.1"/>
    </source>
</evidence>
<evidence type="ECO:0000313" key="3">
    <source>
        <dbReference type="Proteomes" id="UP000632740"/>
    </source>
</evidence>
<dbReference type="RefSeq" id="WP_203757818.1">
    <property type="nucleotide sequence ID" value="NZ_BONK01000013.1"/>
</dbReference>
<name>A0A919U459_9CELL</name>
<organism evidence="2 3">
    <name type="scientific">Cellulomonas chitinilytica</name>
    <dbReference type="NCBI Taxonomy" id="398759"/>
    <lineage>
        <taxon>Bacteria</taxon>
        <taxon>Bacillati</taxon>
        <taxon>Actinomycetota</taxon>
        <taxon>Actinomycetes</taxon>
        <taxon>Micrococcales</taxon>
        <taxon>Cellulomonadaceae</taxon>
        <taxon>Cellulomonas</taxon>
    </lineage>
</organism>
<gene>
    <name evidence="2" type="ORF">Cch01nite_35330</name>
</gene>
<dbReference type="Proteomes" id="UP000632740">
    <property type="component" value="Unassembled WGS sequence"/>
</dbReference>
<feature type="region of interest" description="Disordered" evidence="1">
    <location>
        <begin position="38"/>
        <end position="67"/>
    </location>
</feature>
<accession>A0A919U459</accession>
<keyword evidence="3" id="KW-1185">Reference proteome</keyword>
<reference evidence="2" key="1">
    <citation type="submission" date="2021-01" db="EMBL/GenBank/DDBJ databases">
        <title>Whole genome shotgun sequence of Cellulomonas chitinilytica NBRC 110799.</title>
        <authorList>
            <person name="Komaki H."/>
            <person name="Tamura T."/>
        </authorList>
    </citation>
    <scope>NUCLEOTIDE SEQUENCE</scope>
    <source>
        <strain evidence="2">NBRC 110799</strain>
    </source>
</reference>
<proteinExistence type="predicted"/>
<dbReference type="AlphaFoldDB" id="A0A919U459"/>
<sequence length="67" mass="7066">MHPDAAPDNIEPVKDLLDAHVPLTLLVDLLTDAAPPSAEILESEGLPDTPWWEQDTPGTGTSGEPPA</sequence>
<protein>
    <submittedName>
        <fullName evidence="2">Uncharacterized protein</fullName>
    </submittedName>
</protein>